<dbReference type="CDD" id="cd01347">
    <property type="entry name" value="ligand_gated_channel"/>
    <property type="match status" value="1"/>
</dbReference>
<dbReference type="Pfam" id="PF07715">
    <property type="entry name" value="Plug"/>
    <property type="match status" value="1"/>
</dbReference>
<keyword evidence="8 12" id="KW-0798">TonB box</keyword>
<dbReference type="Gene3D" id="2.40.170.20">
    <property type="entry name" value="TonB-dependent receptor, beta-barrel domain"/>
    <property type="match status" value="2"/>
</dbReference>
<evidence type="ECO:0000256" key="5">
    <source>
        <dbReference type="ARBA" id="ARBA00022692"/>
    </source>
</evidence>
<dbReference type="InterPro" id="IPR039426">
    <property type="entry name" value="TonB-dep_rcpt-like"/>
</dbReference>
<keyword evidence="3 11" id="KW-1134">Transmembrane beta strand</keyword>
<dbReference type="OrthoDB" id="9760333at2"/>
<evidence type="ECO:0000256" key="11">
    <source>
        <dbReference type="PROSITE-ProRule" id="PRU01360"/>
    </source>
</evidence>
<evidence type="ECO:0000256" key="10">
    <source>
        <dbReference type="ARBA" id="ARBA00023237"/>
    </source>
</evidence>
<evidence type="ECO:0000256" key="4">
    <source>
        <dbReference type="ARBA" id="ARBA00022496"/>
    </source>
</evidence>
<comment type="similarity">
    <text evidence="11 12">Belongs to the TonB-dependent receptor family.</text>
</comment>
<dbReference type="PROSITE" id="PS52016">
    <property type="entry name" value="TONB_DEPENDENT_REC_3"/>
    <property type="match status" value="1"/>
</dbReference>
<comment type="subcellular location">
    <subcellularLocation>
        <location evidence="1 11">Cell outer membrane</location>
        <topology evidence="1 11">Multi-pass membrane protein</topology>
    </subcellularLocation>
</comment>
<keyword evidence="2 11" id="KW-0813">Transport</keyword>
<keyword evidence="15" id="KW-0675">Receptor</keyword>
<keyword evidence="10 11" id="KW-0998">Cell outer membrane</keyword>
<organism evidence="15 16">
    <name type="scientific">Hyphococcus luteus</name>
    <dbReference type="NCBI Taxonomy" id="2058213"/>
    <lineage>
        <taxon>Bacteria</taxon>
        <taxon>Pseudomonadati</taxon>
        <taxon>Pseudomonadota</taxon>
        <taxon>Alphaproteobacteria</taxon>
        <taxon>Parvularculales</taxon>
        <taxon>Parvularculaceae</taxon>
        <taxon>Hyphococcus</taxon>
    </lineage>
</organism>
<protein>
    <submittedName>
        <fullName evidence="15">TonB-dependent receptor</fullName>
    </submittedName>
</protein>
<evidence type="ECO:0000256" key="9">
    <source>
        <dbReference type="ARBA" id="ARBA00023136"/>
    </source>
</evidence>
<dbReference type="EMBL" id="PJCH01000006">
    <property type="protein sequence ID" value="PQA87690.1"/>
    <property type="molecule type" value="Genomic_DNA"/>
</dbReference>
<evidence type="ECO:0000313" key="16">
    <source>
        <dbReference type="Proteomes" id="UP000239504"/>
    </source>
</evidence>
<keyword evidence="16" id="KW-1185">Reference proteome</keyword>
<dbReference type="Gene3D" id="3.55.50.30">
    <property type="match status" value="1"/>
</dbReference>
<dbReference type="InterPro" id="IPR000531">
    <property type="entry name" value="Beta-barrel_TonB"/>
</dbReference>
<keyword evidence="7" id="KW-0406">Ion transport</keyword>
<name>A0A2S7K5A9_9PROT</name>
<keyword evidence="6" id="KW-0408">Iron</keyword>
<evidence type="ECO:0000313" key="15">
    <source>
        <dbReference type="EMBL" id="PQA87690.1"/>
    </source>
</evidence>
<comment type="caution">
    <text evidence="15">The sequence shown here is derived from an EMBL/GenBank/DDBJ whole genome shotgun (WGS) entry which is preliminary data.</text>
</comment>
<reference evidence="15 16" key="1">
    <citation type="submission" date="2017-12" db="EMBL/GenBank/DDBJ databases">
        <authorList>
            <person name="Hurst M.R.H."/>
        </authorList>
    </citation>
    <scope>NUCLEOTIDE SEQUENCE [LARGE SCALE GENOMIC DNA]</scope>
    <source>
        <strain evidence="15 16">SY-3-19</strain>
    </source>
</reference>
<dbReference type="PANTHER" id="PTHR32552">
    <property type="entry name" value="FERRICHROME IRON RECEPTOR-RELATED"/>
    <property type="match status" value="1"/>
</dbReference>
<dbReference type="Proteomes" id="UP000239504">
    <property type="component" value="Unassembled WGS sequence"/>
</dbReference>
<dbReference type="GO" id="GO:0006826">
    <property type="term" value="P:iron ion transport"/>
    <property type="evidence" value="ECO:0007669"/>
    <property type="project" value="UniProtKB-KW"/>
</dbReference>
<dbReference type="InterPro" id="IPR012910">
    <property type="entry name" value="Plug_dom"/>
</dbReference>
<accession>A0A2S7K5A9</accession>
<dbReference type="InterPro" id="IPR036942">
    <property type="entry name" value="Beta-barrel_TonB_sf"/>
</dbReference>
<keyword evidence="5 11" id="KW-0812">Transmembrane</keyword>
<feature type="domain" description="TonB-dependent receptor-like beta-barrel" evidence="13">
    <location>
        <begin position="376"/>
        <end position="813"/>
    </location>
</feature>
<evidence type="ECO:0000256" key="8">
    <source>
        <dbReference type="ARBA" id="ARBA00023077"/>
    </source>
</evidence>
<sequence length="852" mass="91864">MLAEQAGAPILFPYDRVRSLEANAIKGELTLEDALPALLAGTGLRGSVNERGAIIVSFAKDKTQEDQSVSKKSSFLVTVSALAASAFLPQGASAQEDGGTAASNVDTITVTARRREENLQDTPVSISAFSEESLERQQIEGTEDLDMITPNLQFTSYGPLTGNNSAAQVFIRGIGQTDATSAVDPGVGIYMDDVYLGRAVGGAMEFRDIANVQVLRGPQGTLFGRNTIGGAVLLTTKDPGDEFGGELKARTGTDDLIQVFGGLDLPISDTLGARISGGLKKRDGYVTRSVDGLDLGDDNTYNLNAKIRWEPTSDFSLILKGDYAHEDENGSPFVFTDINTSAVFPIAVSVGAGCPGAVFPPPLPVPNIDDPRCANDFYNQGEFTNGGNAPVTSTLESWGVSGHASWDVSDVLTLKSITSYRTLEWKGLRDADNTPFNILTTNLESESKQFSEELQALFDFGSVSGVVGGYYFDENTDDFTRVLFSPPIAPVLAGGPGVLDVQLVDLGTKSFAFFTQWTWDVTDRLGVSGGIRYTDEEKSMQATIYNAGVQPIDFMPTMLPSTVTTEGGSLFIFPDKYTEDFSSVIGSASLQYRWSDNFLTYFSWSQGFKSGGFNERYNAPTVDLSIGIENNQPISFDEETANTYEVGFKSDFGGVFRLNASGFRTKYDDIQLIYRLGIVPLLFNAGTATISGFEAEFTYAPNRDFIVDGSVGHLRDKFKDIISVPLTTATVGPDNSLPFTPSWTGHIGASYTLRPTSELELSPRVNLAITGSQFFDAANTVEVAQNDTTVVLNTSIKLAQPDAGWALVVGLNNATDELYPVAGNASLSTSTGYAENIYARPRNWFVELSYDF</sequence>
<dbReference type="AlphaFoldDB" id="A0A2S7K5A9"/>
<evidence type="ECO:0000256" key="6">
    <source>
        <dbReference type="ARBA" id="ARBA00023004"/>
    </source>
</evidence>
<evidence type="ECO:0000256" key="2">
    <source>
        <dbReference type="ARBA" id="ARBA00022448"/>
    </source>
</evidence>
<gene>
    <name evidence="15" type="ORF">CW354_11405</name>
</gene>
<keyword evidence="4" id="KW-0410">Iron transport</keyword>
<dbReference type="GO" id="GO:0009279">
    <property type="term" value="C:cell outer membrane"/>
    <property type="evidence" value="ECO:0007669"/>
    <property type="project" value="UniProtKB-SubCell"/>
</dbReference>
<proteinExistence type="inferred from homology"/>
<evidence type="ECO:0000259" key="14">
    <source>
        <dbReference type="Pfam" id="PF07715"/>
    </source>
</evidence>
<evidence type="ECO:0000256" key="12">
    <source>
        <dbReference type="RuleBase" id="RU003357"/>
    </source>
</evidence>
<evidence type="ECO:0000259" key="13">
    <source>
        <dbReference type="Pfam" id="PF00593"/>
    </source>
</evidence>
<evidence type="ECO:0000256" key="3">
    <source>
        <dbReference type="ARBA" id="ARBA00022452"/>
    </source>
</evidence>
<dbReference type="PANTHER" id="PTHR32552:SF81">
    <property type="entry name" value="TONB-DEPENDENT OUTER MEMBRANE RECEPTOR"/>
    <property type="match status" value="1"/>
</dbReference>
<evidence type="ECO:0000256" key="1">
    <source>
        <dbReference type="ARBA" id="ARBA00004571"/>
    </source>
</evidence>
<keyword evidence="9 11" id="KW-0472">Membrane</keyword>
<feature type="domain" description="TonB-dependent receptor plug" evidence="14">
    <location>
        <begin position="119"/>
        <end position="231"/>
    </location>
</feature>
<dbReference type="Pfam" id="PF00593">
    <property type="entry name" value="TonB_dep_Rec_b-barrel"/>
    <property type="match status" value="1"/>
</dbReference>
<dbReference type="SUPFAM" id="SSF56935">
    <property type="entry name" value="Porins"/>
    <property type="match status" value="1"/>
</dbReference>
<evidence type="ECO:0000256" key="7">
    <source>
        <dbReference type="ARBA" id="ARBA00023065"/>
    </source>
</evidence>